<evidence type="ECO:0000259" key="6">
    <source>
        <dbReference type="Pfam" id="PF04138"/>
    </source>
</evidence>
<feature type="transmembrane region" description="Helical" evidence="5">
    <location>
        <begin position="84"/>
        <end position="101"/>
    </location>
</feature>
<dbReference type="EMBL" id="JBDPZC010000015">
    <property type="protein sequence ID" value="MEO3715564.1"/>
    <property type="molecule type" value="Genomic_DNA"/>
</dbReference>
<evidence type="ECO:0000313" key="7">
    <source>
        <dbReference type="EMBL" id="MEO3715564.1"/>
    </source>
</evidence>
<dbReference type="NCBIfam" id="NF037976">
    <property type="entry name" value="gtrA_1"/>
    <property type="match status" value="1"/>
</dbReference>
<keyword evidence="8" id="KW-1185">Reference proteome</keyword>
<dbReference type="RefSeq" id="WP_347613090.1">
    <property type="nucleotide sequence ID" value="NZ_JBDPZC010000015.1"/>
</dbReference>
<gene>
    <name evidence="7" type="ORF">ABDJ40_22555</name>
</gene>
<dbReference type="Proteomes" id="UP001462640">
    <property type="component" value="Unassembled WGS sequence"/>
</dbReference>
<name>A0ABV0GKI0_9BURK</name>
<sequence>MGSPTGLGVSRMRLPALYALLAALATAANIGAQDLLLRLYQGPWHVAASVVLGTGVGLVLKYVLDKRYIFRFRARSAAHDAQTFVLYVGAGVLTTALFWGTEWSFDRCFGGDRLMRYAGAVLGLAAGYWLKYHLDKRYVFRVAASGAQA</sequence>
<organism evidence="7 8">
    <name type="scientific">Roseateles flavus</name>
    <dbReference type="NCBI Taxonomy" id="3149041"/>
    <lineage>
        <taxon>Bacteria</taxon>
        <taxon>Pseudomonadati</taxon>
        <taxon>Pseudomonadota</taxon>
        <taxon>Betaproteobacteria</taxon>
        <taxon>Burkholderiales</taxon>
        <taxon>Sphaerotilaceae</taxon>
        <taxon>Roseateles</taxon>
    </lineage>
</organism>
<reference evidence="7 8" key="1">
    <citation type="submission" date="2024-05" db="EMBL/GenBank/DDBJ databases">
        <title>Roseateles sp. 2.12 16S ribosomal RNA gene Genome sequencing and assembly.</title>
        <authorList>
            <person name="Woo H."/>
        </authorList>
    </citation>
    <scope>NUCLEOTIDE SEQUENCE [LARGE SCALE GENOMIC DNA]</scope>
    <source>
        <strain evidence="7 8">2.12</strain>
    </source>
</reference>
<comment type="subcellular location">
    <subcellularLocation>
        <location evidence="1">Membrane</location>
        <topology evidence="1">Multi-pass membrane protein</topology>
    </subcellularLocation>
</comment>
<keyword evidence="3 5" id="KW-1133">Transmembrane helix</keyword>
<comment type="caution">
    <text evidence="7">The sequence shown here is derived from an EMBL/GenBank/DDBJ whole genome shotgun (WGS) entry which is preliminary data.</text>
</comment>
<dbReference type="Pfam" id="PF04138">
    <property type="entry name" value="GtrA_DPMS_TM"/>
    <property type="match status" value="1"/>
</dbReference>
<evidence type="ECO:0000256" key="2">
    <source>
        <dbReference type="ARBA" id="ARBA00022692"/>
    </source>
</evidence>
<evidence type="ECO:0000256" key="1">
    <source>
        <dbReference type="ARBA" id="ARBA00004141"/>
    </source>
</evidence>
<keyword evidence="2 5" id="KW-0812">Transmembrane</keyword>
<evidence type="ECO:0000256" key="3">
    <source>
        <dbReference type="ARBA" id="ARBA00022989"/>
    </source>
</evidence>
<proteinExistence type="predicted"/>
<protein>
    <submittedName>
        <fullName evidence="7">GtrA family protein</fullName>
    </submittedName>
</protein>
<evidence type="ECO:0000256" key="5">
    <source>
        <dbReference type="SAM" id="Phobius"/>
    </source>
</evidence>
<evidence type="ECO:0000313" key="8">
    <source>
        <dbReference type="Proteomes" id="UP001462640"/>
    </source>
</evidence>
<feature type="transmembrane region" description="Helical" evidence="5">
    <location>
        <begin position="113"/>
        <end position="130"/>
    </location>
</feature>
<accession>A0ABV0GKI0</accession>
<dbReference type="InterPro" id="IPR007267">
    <property type="entry name" value="GtrA_DPMS_TM"/>
</dbReference>
<feature type="transmembrane region" description="Helical" evidence="5">
    <location>
        <begin position="42"/>
        <end position="64"/>
    </location>
</feature>
<keyword evidence="4 5" id="KW-0472">Membrane</keyword>
<feature type="domain" description="GtrA/DPMS transmembrane" evidence="6">
    <location>
        <begin position="18"/>
        <end position="140"/>
    </location>
</feature>
<evidence type="ECO:0000256" key="4">
    <source>
        <dbReference type="ARBA" id="ARBA00023136"/>
    </source>
</evidence>